<comment type="caution">
    <text evidence="1">The sequence shown here is derived from an EMBL/GenBank/DDBJ whole genome shotgun (WGS) entry which is preliminary data.</text>
</comment>
<organism evidence="1 2">
    <name type="scientific">Hevea brasiliensis</name>
    <name type="common">Para rubber tree</name>
    <name type="synonym">Siphonia brasiliensis</name>
    <dbReference type="NCBI Taxonomy" id="3981"/>
    <lineage>
        <taxon>Eukaryota</taxon>
        <taxon>Viridiplantae</taxon>
        <taxon>Streptophyta</taxon>
        <taxon>Embryophyta</taxon>
        <taxon>Tracheophyta</taxon>
        <taxon>Spermatophyta</taxon>
        <taxon>Magnoliopsida</taxon>
        <taxon>eudicotyledons</taxon>
        <taxon>Gunneridae</taxon>
        <taxon>Pentapetalae</taxon>
        <taxon>rosids</taxon>
        <taxon>fabids</taxon>
        <taxon>Malpighiales</taxon>
        <taxon>Euphorbiaceae</taxon>
        <taxon>Crotonoideae</taxon>
        <taxon>Micrandreae</taxon>
        <taxon>Hevea</taxon>
    </lineage>
</organism>
<dbReference type="Proteomes" id="UP000467840">
    <property type="component" value="Chromosome 14"/>
</dbReference>
<reference evidence="1 2" key="1">
    <citation type="journal article" date="2020" name="Mol. Plant">
        <title>The Chromosome-Based Rubber Tree Genome Provides New Insights into Spurge Genome Evolution and Rubber Biosynthesis.</title>
        <authorList>
            <person name="Liu J."/>
            <person name="Shi C."/>
            <person name="Shi C.C."/>
            <person name="Li W."/>
            <person name="Zhang Q.J."/>
            <person name="Zhang Y."/>
            <person name="Li K."/>
            <person name="Lu H.F."/>
            <person name="Shi C."/>
            <person name="Zhu S.T."/>
            <person name="Xiao Z.Y."/>
            <person name="Nan H."/>
            <person name="Yue Y."/>
            <person name="Zhu X.G."/>
            <person name="Wu Y."/>
            <person name="Hong X.N."/>
            <person name="Fan G.Y."/>
            <person name="Tong Y."/>
            <person name="Zhang D."/>
            <person name="Mao C.L."/>
            <person name="Liu Y.L."/>
            <person name="Hao S.J."/>
            <person name="Liu W.Q."/>
            <person name="Lv M.Q."/>
            <person name="Zhang H.B."/>
            <person name="Liu Y."/>
            <person name="Hu-Tang G.R."/>
            <person name="Wang J.P."/>
            <person name="Wang J.H."/>
            <person name="Sun Y.H."/>
            <person name="Ni S.B."/>
            <person name="Chen W.B."/>
            <person name="Zhang X.C."/>
            <person name="Jiao Y.N."/>
            <person name="Eichler E.E."/>
            <person name="Li G.H."/>
            <person name="Liu X."/>
            <person name="Gao L.Z."/>
        </authorList>
    </citation>
    <scope>NUCLEOTIDE SEQUENCE [LARGE SCALE GENOMIC DNA]</scope>
    <source>
        <strain evidence="2">cv. GT1</strain>
        <tissue evidence="1">Leaf</tissue>
    </source>
</reference>
<gene>
    <name evidence="1" type="ORF">GH714_012701</name>
</gene>
<dbReference type="AlphaFoldDB" id="A0A6A6ME16"/>
<proteinExistence type="predicted"/>
<protein>
    <submittedName>
        <fullName evidence="1">Uncharacterized protein</fullName>
    </submittedName>
</protein>
<name>A0A6A6ME16_HEVBR</name>
<keyword evidence="2" id="KW-1185">Reference proteome</keyword>
<accession>A0A6A6ME16</accession>
<evidence type="ECO:0000313" key="2">
    <source>
        <dbReference type="Proteomes" id="UP000467840"/>
    </source>
</evidence>
<dbReference type="EMBL" id="JAAGAX010000006">
    <property type="protein sequence ID" value="KAF2310476.1"/>
    <property type="molecule type" value="Genomic_DNA"/>
</dbReference>
<sequence>MVKFSSTDPFTNQTNPSLAATIILDNLGATIVTFNPLVRAQPIATFEEITHCVLPYALSDSYEILLGKQATFRDLSFMKSWPQLHDG</sequence>
<evidence type="ECO:0000313" key="1">
    <source>
        <dbReference type="EMBL" id="KAF2310476.1"/>
    </source>
</evidence>